<dbReference type="Gene3D" id="3.40.50.970">
    <property type="match status" value="1"/>
</dbReference>
<comment type="catalytic activity">
    <reaction evidence="11">
        <text>N(6)-[(R)-dihydrolipoyl]-L-lysyl-[protein] + succinyl-CoA = N(6)-[(R)-S(8)-succinyldihydrolipoyl]-L-lysyl-[protein] + CoA</text>
        <dbReference type="Rhea" id="RHEA:15213"/>
        <dbReference type="Rhea" id="RHEA-COMP:10475"/>
        <dbReference type="Rhea" id="RHEA-COMP:20092"/>
        <dbReference type="ChEBI" id="CHEBI:57287"/>
        <dbReference type="ChEBI" id="CHEBI:57292"/>
        <dbReference type="ChEBI" id="CHEBI:83100"/>
        <dbReference type="ChEBI" id="CHEBI:83120"/>
        <dbReference type="EC" id="2.3.1.61"/>
    </reaction>
</comment>
<evidence type="ECO:0000256" key="4">
    <source>
        <dbReference type="ARBA" id="ARBA00022532"/>
    </source>
</evidence>
<dbReference type="PANTHER" id="PTHR23152">
    <property type="entry name" value="2-OXOGLUTARATE DEHYDROGENASE"/>
    <property type="match status" value="1"/>
</dbReference>
<evidence type="ECO:0000256" key="6">
    <source>
        <dbReference type="ARBA" id="ARBA00022842"/>
    </source>
</evidence>
<keyword evidence="16" id="KW-1185">Reference proteome</keyword>
<evidence type="ECO:0000256" key="8">
    <source>
        <dbReference type="ARBA" id="ARBA00023052"/>
    </source>
</evidence>
<dbReference type="Proteomes" id="UP000027345">
    <property type="component" value="Unassembled WGS sequence"/>
</dbReference>
<comment type="cofactor">
    <cofactor evidence="2">
        <name>thiamine diphosphate</name>
        <dbReference type="ChEBI" id="CHEBI:58937"/>
    </cofactor>
</comment>
<keyword evidence="15" id="KW-0456">Lyase</keyword>
<evidence type="ECO:0000256" key="5">
    <source>
        <dbReference type="ARBA" id="ARBA00022723"/>
    </source>
</evidence>
<dbReference type="InterPro" id="IPR023213">
    <property type="entry name" value="CAT-like_dom_sf"/>
</dbReference>
<protein>
    <submittedName>
        <fullName evidence="15">Alpha-ketoglutarate decarboxylase</fullName>
        <ecNumber evidence="15">4.1.1.71</ecNumber>
    </submittedName>
</protein>
<dbReference type="SUPFAM" id="SSF52777">
    <property type="entry name" value="CoA-dependent acyltransferases"/>
    <property type="match status" value="1"/>
</dbReference>
<keyword evidence="8" id="KW-0786">Thiamine pyrophosphate</keyword>
<dbReference type="PANTHER" id="PTHR23152:SF4">
    <property type="entry name" value="2-OXOADIPATE DEHYDROGENASE COMPLEX COMPONENT E1"/>
    <property type="match status" value="1"/>
</dbReference>
<proteinExistence type="predicted"/>
<evidence type="ECO:0000256" key="9">
    <source>
        <dbReference type="ARBA" id="ARBA00023268"/>
    </source>
</evidence>
<keyword evidence="9" id="KW-0511">Multifunctional enzyme</keyword>
<dbReference type="Gene3D" id="3.40.50.11610">
    <property type="entry name" value="Multifunctional 2-oxoglutarate metabolism enzyme, C-terminal domain"/>
    <property type="match status" value="1"/>
</dbReference>
<comment type="catalytic activity">
    <reaction evidence="10">
        <text>N(6)-[(R)-lipoyl]-L-lysyl-[protein] + 2-oxoglutarate + H(+) = N(6)-[(R)-S(8)-succinyldihydrolipoyl]-L-lysyl-[protein] + CO2</text>
        <dbReference type="Rhea" id="RHEA:12188"/>
        <dbReference type="Rhea" id="RHEA-COMP:10474"/>
        <dbReference type="Rhea" id="RHEA-COMP:20092"/>
        <dbReference type="ChEBI" id="CHEBI:15378"/>
        <dbReference type="ChEBI" id="CHEBI:16526"/>
        <dbReference type="ChEBI" id="CHEBI:16810"/>
        <dbReference type="ChEBI" id="CHEBI:83099"/>
        <dbReference type="ChEBI" id="CHEBI:83120"/>
        <dbReference type="EC" id="1.2.4.2"/>
    </reaction>
</comment>
<dbReference type="PIRSF" id="PIRSF000157">
    <property type="entry name" value="Oxoglu_dh_E1"/>
    <property type="match status" value="1"/>
</dbReference>
<feature type="domain" description="Transketolase-like pyrimidine-binding" evidence="14">
    <location>
        <begin position="877"/>
        <end position="1070"/>
    </location>
</feature>
<dbReference type="Gene3D" id="1.10.287.1150">
    <property type="entry name" value="TPP helical domain"/>
    <property type="match status" value="1"/>
</dbReference>
<dbReference type="Pfam" id="PF16870">
    <property type="entry name" value="OxoGdeHyase_C"/>
    <property type="match status" value="1"/>
</dbReference>
<dbReference type="GO" id="GO:0005829">
    <property type="term" value="C:cytosol"/>
    <property type="evidence" value="ECO:0007669"/>
    <property type="project" value="TreeGrafter"/>
</dbReference>
<keyword evidence="7" id="KW-0560">Oxidoreductase</keyword>
<keyword evidence="5" id="KW-0479">Metal-binding</keyword>
<evidence type="ECO:0000313" key="16">
    <source>
        <dbReference type="Proteomes" id="UP000027345"/>
    </source>
</evidence>
<feature type="compositionally biased region" description="Low complexity" evidence="13">
    <location>
        <begin position="62"/>
        <end position="84"/>
    </location>
</feature>
<dbReference type="GO" id="GO:0030976">
    <property type="term" value="F:thiamine pyrophosphate binding"/>
    <property type="evidence" value="ECO:0007669"/>
    <property type="project" value="InterPro"/>
</dbReference>
<evidence type="ECO:0000256" key="7">
    <source>
        <dbReference type="ARBA" id="ARBA00023002"/>
    </source>
</evidence>
<evidence type="ECO:0000256" key="2">
    <source>
        <dbReference type="ARBA" id="ARBA00001964"/>
    </source>
</evidence>
<name>A0A066UGJ4_9PSEU</name>
<dbReference type="Pfam" id="PF16078">
    <property type="entry name" value="2-oxogl_dehyd_N"/>
    <property type="match status" value="1"/>
</dbReference>
<dbReference type="EMBL" id="JMQI01000011">
    <property type="protein sequence ID" value="KDN23343.1"/>
    <property type="molecule type" value="Genomic_DNA"/>
</dbReference>
<dbReference type="eggNOG" id="COG0508">
    <property type="taxonomic scope" value="Bacteria"/>
</dbReference>
<feature type="coiled-coil region" evidence="12">
    <location>
        <begin position="787"/>
        <end position="814"/>
    </location>
</feature>
<comment type="cofactor">
    <cofactor evidence="1">
        <name>Mg(2+)</name>
        <dbReference type="ChEBI" id="CHEBI:18420"/>
    </cofactor>
</comment>
<dbReference type="AlphaFoldDB" id="A0A066UGJ4"/>
<comment type="caution">
    <text evidence="15">The sequence shown here is derived from an EMBL/GenBank/DDBJ whole genome shotgun (WGS) entry which is preliminary data.</text>
</comment>
<evidence type="ECO:0000256" key="10">
    <source>
        <dbReference type="ARBA" id="ARBA00051911"/>
    </source>
</evidence>
<dbReference type="Pfam" id="PF00676">
    <property type="entry name" value="E1_dh"/>
    <property type="match status" value="1"/>
</dbReference>
<evidence type="ECO:0000256" key="12">
    <source>
        <dbReference type="SAM" id="Coils"/>
    </source>
</evidence>
<keyword evidence="4" id="KW-0816">Tricarboxylic acid cycle</keyword>
<dbReference type="GO" id="GO:0004591">
    <property type="term" value="F:oxoglutarate dehydrogenase (succinyl-transferring) activity"/>
    <property type="evidence" value="ECO:0007669"/>
    <property type="project" value="UniProtKB-EC"/>
</dbReference>
<dbReference type="InterPro" id="IPR001078">
    <property type="entry name" value="2-oxoacid_DH_actylTfrase"/>
</dbReference>
<dbReference type="GO" id="GO:0008683">
    <property type="term" value="F:2-oxoglutarate decarboxylase activity"/>
    <property type="evidence" value="ECO:0007669"/>
    <property type="project" value="UniProtKB-EC"/>
</dbReference>
<dbReference type="InterPro" id="IPR029061">
    <property type="entry name" value="THDP-binding"/>
</dbReference>
<keyword evidence="6" id="KW-0460">Magnesium</keyword>
<dbReference type="NCBIfam" id="NF008907">
    <property type="entry name" value="PRK12270.1"/>
    <property type="match status" value="1"/>
</dbReference>
<dbReference type="InterPro" id="IPR031717">
    <property type="entry name" value="ODO-1/KGD_C"/>
</dbReference>
<evidence type="ECO:0000259" key="14">
    <source>
        <dbReference type="SMART" id="SM00861"/>
    </source>
</evidence>
<reference evidence="15 16" key="1">
    <citation type="submission" date="2014-05" db="EMBL/GenBank/DDBJ databases">
        <title>Draft genome sequence of Amycolatopsis rifamycinica DSM 46095.</title>
        <authorList>
            <person name="Lal R."/>
            <person name="Saxena A."/>
            <person name="Kumari R."/>
            <person name="Mukherjee U."/>
            <person name="Singh P."/>
            <person name="Sangwan N."/>
            <person name="Mahato N.K."/>
        </authorList>
    </citation>
    <scope>NUCLEOTIDE SEQUENCE [LARGE SCALE GENOMIC DNA]</scope>
    <source>
        <strain evidence="15 16">DSM 46095</strain>
    </source>
</reference>
<dbReference type="InterPro" id="IPR011603">
    <property type="entry name" value="2oxoglutarate_DH_E1"/>
</dbReference>
<dbReference type="Pfam" id="PF02779">
    <property type="entry name" value="Transket_pyr"/>
    <property type="match status" value="1"/>
</dbReference>
<feature type="compositionally biased region" description="Basic and acidic residues" evidence="13">
    <location>
        <begin position="96"/>
        <end position="111"/>
    </location>
</feature>
<dbReference type="GO" id="GO:0045252">
    <property type="term" value="C:oxoglutarate dehydrogenase complex"/>
    <property type="evidence" value="ECO:0007669"/>
    <property type="project" value="TreeGrafter"/>
</dbReference>
<evidence type="ECO:0000256" key="1">
    <source>
        <dbReference type="ARBA" id="ARBA00001946"/>
    </source>
</evidence>
<dbReference type="eggNOG" id="COG0567">
    <property type="taxonomic scope" value="Bacteria"/>
</dbReference>
<dbReference type="NCBIfam" id="TIGR00239">
    <property type="entry name" value="2oxo_dh_E1"/>
    <property type="match status" value="1"/>
</dbReference>
<dbReference type="NCBIfam" id="NF006914">
    <property type="entry name" value="PRK09404.1"/>
    <property type="match status" value="1"/>
</dbReference>
<dbReference type="Pfam" id="PF00198">
    <property type="entry name" value="2-oxoacid_dh"/>
    <property type="match status" value="1"/>
</dbReference>
<evidence type="ECO:0000256" key="11">
    <source>
        <dbReference type="ARBA" id="ARBA00052761"/>
    </source>
</evidence>
<dbReference type="EC" id="4.1.1.71" evidence="15"/>
<evidence type="ECO:0000313" key="15">
    <source>
        <dbReference type="EMBL" id="KDN23343.1"/>
    </source>
</evidence>
<feature type="compositionally biased region" description="Polar residues" evidence="13">
    <location>
        <begin position="27"/>
        <end position="53"/>
    </location>
</feature>
<dbReference type="InterPro" id="IPR042179">
    <property type="entry name" value="KGD_C_sf"/>
</dbReference>
<dbReference type="InterPro" id="IPR032106">
    <property type="entry name" value="2-oxogl_dehyd_N"/>
</dbReference>
<sequence length="1218" mass="134394">MYDQFLADPSSVDAAWHDFFADFKPTQNAQAKADTARQQQADAKPSTNGQAAQPSAKAVQNAESAAKQAAPAKPAPAKTTAPAKAEPKPKPAAAKAEPKAEAKKEEPESKQLRGAAAAIAKNMDASLSVPTATSVRAVPAKLMADNRIVINNHLKRTRGGKISFTHLIGYAMVRALKNFPNMNRHYQLIDGKPFAVTPEHVNFGLAIDMKGKDGSRNLVVASIKGVEDMSFLQFWQAYEEIVKKARNNKLTADDFSGTTISLTNPGGIGTNHSVPRLQAGQGAIIGVGAMQYPAAFEGTSEKTLVDLGISKIMTLTSTYDHRIIQGAESGEFLKRIHELLLGEDGFYDDVFTSLRLPYEPIRWVADIPDGPVDKTARVIELIDAFRMRGHLMADTDPLNYRQRSHADLDVLSHGLTLWDLDREFPVGGFAGQERMKLRDILGVLRNSYCRTVGIEYTHILDPEERRWIQERVEIPHEKPDPAVQKYVLSKLNAAEAFETFLQTKYVGQKRFSLEGGETAIPLLDTILDKAAEHELDEVVIGMPHRGRLNVLANIVGKPISQIFQEFEGNLDPGQAHGSGDVKYHLGAEGKYFRMFGDGETKVSLTANPSHLETVDPVLEGIVRAKQDILDKGGEGYTVLPVLMHGDAAFAGQGVVAETLNLALLRGYRTGGTVHVIVNNQVGFTTAPEHSRSSQYATDVAKMIGSPIFHVNGDDPEAAHWVAKLAVEYRQAFHKDVVIDLICYRRRGHNEGDDPSMTQPAMYDIIDTKRSVRKTYTESLIGRGDISVEEAEAALRDFSSQLEHVFNEVRELEKHPAKASPSVEEEQQVPAKVKTSVSNEVIERIGDAFVQVPEGFTPHPRVKPVMERRHKMSREGDIDWAFGELLAFGSLAMEGRLVRLSGQDSRRGTFTQRHSVFIDRKTGQEYAPLQNLADGQGRVMIYDSALSEYAAVGFEYGYSVANSEALVMWEAQFGDFVNGAQTVIDEYISSGEAKWGQRSDVVLLLPHGHEGQGPDHTSGRIERFLSLCAEGSMTVAVPSTPANYFHLLRRHALDGIQRPLVVFTPKSMLRNKAATSAVEDFTGESRFMSVIDDVTPDPAKIRKVLLTSGKLYWELVAERTKREADDVAIVRIEQYYPLPKKKLLAALERYTNATQVAWVQEEPENQGAWPFFGLNLPRKFPEVLSGLQVVSRRPMAAPSAGSSKVHEVEQKALIAKAFD</sequence>
<accession>A0A066UGJ4</accession>
<dbReference type="InterPro" id="IPR005475">
    <property type="entry name" value="Transketolase-like_Pyr-bd"/>
</dbReference>
<evidence type="ECO:0000256" key="13">
    <source>
        <dbReference type="SAM" id="MobiDB-lite"/>
    </source>
</evidence>
<dbReference type="UniPathway" id="UPA00223">
    <property type="reaction ID" value="UER00997"/>
</dbReference>
<dbReference type="SUPFAM" id="SSF52518">
    <property type="entry name" value="Thiamin diphosphate-binding fold (THDP-binding)"/>
    <property type="match status" value="2"/>
</dbReference>
<dbReference type="InterPro" id="IPR001017">
    <property type="entry name" value="DH_E1"/>
</dbReference>
<evidence type="ECO:0000256" key="3">
    <source>
        <dbReference type="ARBA" id="ARBA00004813"/>
    </source>
</evidence>
<dbReference type="GO" id="GO:0006099">
    <property type="term" value="P:tricarboxylic acid cycle"/>
    <property type="evidence" value="ECO:0007669"/>
    <property type="project" value="UniProtKB-UniPathway"/>
</dbReference>
<dbReference type="Gene3D" id="3.40.50.12470">
    <property type="match status" value="1"/>
</dbReference>
<dbReference type="SMART" id="SM00861">
    <property type="entry name" value="Transket_pyr"/>
    <property type="match status" value="1"/>
</dbReference>
<dbReference type="FunFam" id="3.40.50.11610:FF:000002">
    <property type="entry name" value="2-oxoglutarate dehydrogenase E1 component"/>
    <property type="match status" value="1"/>
</dbReference>
<dbReference type="CDD" id="cd02016">
    <property type="entry name" value="TPP_E1_OGDC_like"/>
    <property type="match status" value="1"/>
</dbReference>
<dbReference type="STRING" id="287986.DV20_06395"/>
<comment type="pathway">
    <text evidence="3">Carbohydrate metabolism; tricarboxylic acid cycle; succinyl-CoA from 2-oxoglutarate (dehydrogenase route): step 1/1.</text>
</comment>
<keyword evidence="12" id="KW-0175">Coiled coil</keyword>
<organism evidence="15 16">
    <name type="scientific">Amycolatopsis rifamycinica</name>
    <dbReference type="NCBI Taxonomy" id="287986"/>
    <lineage>
        <taxon>Bacteria</taxon>
        <taxon>Bacillati</taxon>
        <taxon>Actinomycetota</taxon>
        <taxon>Actinomycetes</taxon>
        <taxon>Pseudonocardiales</taxon>
        <taxon>Pseudonocardiaceae</taxon>
        <taxon>Amycolatopsis</taxon>
    </lineage>
</organism>
<dbReference type="GO" id="GO:0004149">
    <property type="term" value="F:dihydrolipoyllysine-residue succinyltransferase activity"/>
    <property type="evidence" value="ECO:0007669"/>
    <property type="project" value="UniProtKB-EC"/>
</dbReference>
<dbReference type="GO" id="GO:0000287">
    <property type="term" value="F:magnesium ion binding"/>
    <property type="evidence" value="ECO:0007669"/>
    <property type="project" value="UniProtKB-ARBA"/>
</dbReference>
<feature type="region of interest" description="Disordered" evidence="13">
    <location>
        <begin position="27"/>
        <end position="115"/>
    </location>
</feature>
<dbReference type="Gene3D" id="3.30.559.10">
    <property type="entry name" value="Chloramphenicol acetyltransferase-like domain"/>
    <property type="match status" value="1"/>
</dbReference>
<gene>
    <name evidence="15" type="primary">kgd</name>
    <name evidence="15" type="ORF">DV20_06395</name>
</gene>